<proteinExistence type="predicted"/>
<feature type="region of interest" description="Disordered" evidence="1">
    <location>
        <begin position="15"/>
        <end position="40"/>
    </location>
</feature>
<sequence>MELDAINAAMLESGVDLEAEEEEFQTLSEEELEQTSEAQTGYTQTLEEEELVTGEANISKESGAGEMATRQGHRKGLFKPTISIAGSTKMRMASVLVSPRKRAAARVGTRHGDSSKPPESRGPSIPEPGMGAAVILMFLSVFIMIWNKIGFSSLRSPLALYVLVLCCREILLNLDWKCGIAWWSITDYKNGNMDVFGVLWGVIYGNKGCWITQLAGTLDFSAVVVVAKKNKAPEDERCM</sequence>
<protein>
    <submittedName>
        <fullName evidence="3">Uncharacterized protein</fullName>
    </submittedName>
</protein>
<evidence type="ECO:0000313" key="3">
    <source>
        <dbReference type="EMBL" id="KAF2612301.1"/>
    </source>
</evidence>
<feature type="region of interest" description="Disordered" evidence="1">
    <location>
        <begin position="99"/>
        <end position="126"/>
    </location>
</feature>
<name>A0A8S9M2Q3_BRACR</name>
<evidence type="ECO:0000256" key="1">
    <source>
        <dbReference type="SAM" id="MobiDB-lite"/>
    </source>
</evidence>
<feature type="compositionally biased region" description="Basic and acidic residues" evidence="1">
    <location>
        <begin position="110"/>
        <end position="119"/>
    </location>
</feature>
<gene>
    <name evidence="3" type="ORF">F2Q70_00013707</name>
</gene>
<keyword evidence="2" id="KW-1133">Transmembrane helix</keyword>
<accession>A0A8S9M2Q3</accession>
<keyword evidence="2" id="KW-0472">Membrane</keyword>
<reference evidence="3" key="1">
    <citation type="submission" date="2019-12" db="EMBL/GenBank/DDBJ databases">
        <title>Genome sequencing and annotation of Brassica cretica.</title>
        <authorList>
            <person name="Studholme D.J."/>
            <person name="Sarris P.F."/>
        </authorList>
    </citation>
    <scope>NUCLEOTIDE SEQUENCE</scope>
    <source>
        <strain evidence="3">PFS-102/07</strain>
        <tissue evidence="3">Leaf</tissue>
    </source>
</reference>
<feature type="compositionally biased region" description="Acidic residues" evidence="1">
    <location>
        <begin position="15"/>
        <end position="34"/>
    </location>
</feature>
<evidence type="ECO:0000256" key="2">
    <source>
        <dbReference type="SAM" id="Phobius"/>
    </source>
</evidence>
<feature type="transmembrane region" description="Helical" evidence="2">
    <location>
        <begin position="129"/>
        <end position="146"/>
    </location>
</feature>
<dbReference type="EMBL" id="QGKY02000089">
    <property type="protein sequence ID" value="KAF2612301.1"/>
    <property type="molecule type" value="Genomic_DNA"/>
</dbReference>
<keyword evidence="2" id="KW-0812">Transmembrane</keyword>
<comment type="caution">
    <text evidence="3">The sequence shown here is derived from an EMBL/GenBank/DDBJ whole genome shotgun (WGS) entry which is preliminary data.</text>
</comment>
<dbReference type="AlphaFoldDB" id="A0A8S9M2Q3"/>
<organism evidence="3">
    <name type="scientific">Brassica cretica</name>
    <name type="common">Mustard</name>
    <dbReference type="NCBI Taxonomy" id="69181"/>
    <lineage>
        <taxon>Eukaryota</taxon>
        <taxon>Viridiplantae</taxon>
        <taxon>Streptophyta</taxon>
        <taxon>Embryophyta</taxon>
        <taxon>Tracheophyta</taxon>
        <taxon>Spermatophyta</taxon>
        <taxon>Magnoliopsida</taxon>
        <taxon>eudicotyledons</taxon>
        <taxon>Gunneridae</taxon>
        <taxon>Pentapetalae</taxon>
        <taxon>rosids</taxon>
        <taxon>malvids</taxon>
        <taxon>Brassicales</taxon>
        <taxon>Brassicaceae</taxon>
        <taxon>Brassiceae</taxon>
        <taxon>Brassica</taxon>
    </lineage>
</organism>